<dbReference type="Gene3D" id="3.40.50.2300">
    <property type="match status" value="1"/>
</dbReference>
<dbReference type="SUPFAM" id="SSF47226">
    <property type="entry name" value="Histidine-containing phosphotransfer domain, HPT domain"/>
    <property type="match status" value="1"/>
</dbReference>
<dbReference type="Gene3D" id="1.20.120.160">
    <property type="entry name" value="HPT domain"/>
    <property type="match status" value="1"/>
</dbReference>
<keyword evidence="5 11" id="KW-0597">Phosphoprotein</keyword>
<name>A0A6M0LFH5_PSEXY</name>
<evidence type="ECO:0000256" key="11">
    <source>
        <dbReference type="PROSITE-ProRule" id="PRU00169"/>
    </source>
</evidence>
<dbReference type="Gene3D" id="2.60.40.10">
    <property type="entry name" value="Immunoglobulins"/>
    <property type="match status" value="1"/>
</dbReference>
<dbReference type="InterPro" id="IPR011110">
    <property type="entry name" value="Reg_prop"/>
</dbReference>
<dbReference type="PANTHER" id="PTHR43719:SF28">
    <property type="entry name" value="PEROXIDE STRESS-ACTIVATED HISTIDINE KINASE MAK1-RELATED"/>
    <property type="match status" value="1"/>
</dbReference>
<accession>A0A6M0LFH5</accession>
<organism evidence="16 17">
    <name type="scientific">Pseudobutyrivibrio xylanivorans</name>
    <dbReference type="NCBI Taxonomy" id="185007"/>
    <lineage>
        <taxon>Bacteria</taxon>
        <taxon>Bacillati</taxon>
        <taxon>Bacillota</taxon>
        <taxon>Clostridia</taxon>
        <taxon>Lachnospirales</taxon>
        <taxon>Lachnospiraceae</taxon>
        <taxon>Pseudobutyrivibrio</taxon>
    </lineage>
</organism>
<dbReference type="PROSITE" id="PS50109">
    <property type="entry name" value="HIS_KIN"/>
    <property type="match status" value="1"/>
</dbReference>
<dbReference type="PROSITE" id="PS50894">
    <property type="entry name" value="HPT"/>
    <property type="match status" value="1"/>
</dbReference>
<keyword evidence="7" id="KW-0902">Two-component regulatory system</keyword>
<evidence type="ECO:0000256" key="4">
    <source>
        <dbReference type="ARBA" id="ARBA00018672"/>
    </source>
</evidence>
<dbReference type="PANTHER" id="PTHR43719">
    <property type="entry name" value="TWO-COMPONENT HISTIDINE KINASE"/>
    <property type="match status" value="1"/>
</dbReference>
<dbReference type="CDD" id="cd16922">
    <property type="entry name" value="HATPase_EvgS-ArcB-TorS-like"/>
    <property type="match status" value="1"/>
</dbReference>
<comment type="catalytic activity">
    <reaction evidence="1">
        <text>ATP + protein L-histidine = ADP + protein N-phospho-L-histidine.</text>
        <dbReference type="EC" id="2.7.13.3"/>
    </reaction>
</comment>
<dbReference type="SMART" id="SM00388">
    <property type="entry name" value="HisKA"/>
    <property type="match status" value="1"/>
</dbReference>
<dbReference type="SUPFAM" id="SSF55874">
    <property type="entry name" value="ATPase domain of HSP90 chaperone/DNA topoisomerase II/histidine kinase"/>
    <property type="match status" value="1"/>
</dbReference>
<protein>
    <recommendedName>
        <fullName evidence="9">Circadian input-output histidine kinase CikA</fullName>
        <ecNumber evidence="3">2.7.13.3</ecNumber>
    </recommendedName>
    <alternativeName>
        <fullName evidence="4">Stage 0 sporulation protein A homolog</fullName>
    </alternativeName>
</protein>
<dbReference type="Gene3D" id="2.130.10.10">
    <property type="entry name" value="YVTN repeat-like/Quinoprotein amine dehydrogenase"/>
    <property type="match status" value="3"/>
</dbReference>
<dbReference type="CDD" id="cd00082">
    <property type="entry name" value="HisKA"/>
    <property type="match status" value="1"/>
</dbReference>
<dbReference type="EMBL" id="VTVE01000001">
    <property type="protein sequence ID" value="NEX01304.1"/>
    <property type="molecule type" value="Genomic_DNA"/>
</dbReference>
<dbReference type="InterPro" id="IPR036097">
    <property type="entry name" value="HisK_dim/P_sf"/>
</dbReference>
<feature type="modified residue" description="Phosphohistidine" evidence="10">
    <location>
        <position position="1279"/>
    </location>
</feature>
<dbReference type="InterPro" id="IPR011006">
    <property type="entry name" value="CheY-like_superfamily"/>
</dbReference>
<dbReference type="InterPro" id="IPR003594">
    <property type="entry name" value="HATPase_dom"/>
</dbReference>
<dbReference type="InterPro" id="IPR005467">
    <property type="entry name" value="His_kinase_dom"/>
</dbReference>
<dbReference type="SMART" id="SM00448">
    <property type="entry name" value="REC"/>
    <property type="match status" value="1"/>
</dbReference>
<dbReference type="InterPro" id="IPR015943">
    <property type="entry name" value="WD40/YVTN_repeat-like_dom_sf"/>
</dbReference>
<evidence type="ECO:0000256" key="7">
    <source>
        <dbReference type="ARBA" id="ARBA00023012"/>
    </source>
</evidence>
<dbReference type="CDD" id="cd17546">
    <property type="entry name" value="REC_hyHK_CKI1_RcsC-like"/>
    <property type="match status" value="1"/>
</dbReference>
<evidence type="ECO:0000259" key="15">
    <source>
        <dbReference type="PROSITE" id="PS50894"/>
    </source>
</evidence>
<evidence type="ECO:0000256" key="8">
    <source>
        <dbReference type="ARBA" id="ARBA00024867"/>
    </source>
</evidence>
<keyword evidence="12" id="KW-0175">Coiled coil</keyword>
<dbReference type="PRINTS" id="PR00344">
    <property type="entry name" value="BCTRLSENSOR"/>
</dbReference>
<dbReference type="GO" id="GO:0000155">
    <property type="term" value="F:phosphorelay sensor kinase activity"/>
    <property type="evidence" value="ECO:0007669"/>
    <property type="project" value="InterPro"/>
</dbReference>
<dbReference type="SMART" id="SM00387">
    <property type="entry name" value="HATPase_c"/>
    <property type="match status" value="1"/>
</dbReference>
<evidence type="ECO:0000256" key="10">
    <source>
        <dbReference type="PROSITE-ProRule" id="PRU00110"/>
    </source>
</evidence>
<proteinExistence type="inferred from homology"/>
<comment type="similarity">
    <text evidence="2">In the N-terminal section; belongs to the phytochrome family.</text>
</comment>
<evidence type="ECO:0000256" key="12">
    <source>
        <dbReference type="SAM" id="Coils"/>
    </source>
</evidence>
<dbReference type="SUPFAM" id="SSF47384">
    <property type="entry name" value="Homodimeric domain of signal transducing histidine kinase"/>
    <property type="match status" value="1"/>
</dbReference>
<dbReference type="PROSITE" id="PS50110">
    <property type="entry name" value="RESPONSE_REGULATORY"/>
    <property type="match status" value="1"/>
</dbReference>
<dbReference type="InterPro" id="IPR036890">
    <property type="entry name" value="HATPase_C_sf"/>
</dbReference>
<feature type="domain" description="Response regulatory" evidence="14">
    <location>
        <begin position="1083"/>
        <end position="1196"/>
    </location>
</feature>
<evidence type="ECO:0000256" key="3">
    <source>
        <dbReference type="ARBA" id="ARBA00012438"/>
    </source>
</evidence>
<feature type="modified residue" description="4-aspartylphosphate" evidence="11">
    <location>
        <position position="1132"/>
    </location>
</feature>
<feature type="domain" description="HPt" evidence="15">
    <location>
        <begin position="1240"/>
        <end position="1337"/>
    </location>
</feature>
<feature type="domain" description="Histidine kinase" evidence="13">
    <location>
        <begin position="825"/>
        <end position="1053"/>
    </location>
</feature>
<comment type="caution">
    <text evidence="16">The sequence shown here is derived from an EMBL/GenBank/DDBJ whole genome shotgun (WGS) entry which is preliminary data.</text>
</comment>
<dbReference type="InterPro" id="IPR001789">
    <property type="entry name" value="Sig_transdc_resp-reg_receiver"/>
</dbReference>
<evidence type="ECO:0000256" key="6">
    <source>
        <dbReference type="ARBA" id="ARBA00022777"/>
    </source>
</evidence>
<dbReference type="InterPro" id="IPR050956">
    <property type="entry name" value="2C_system_His_kinase"/>
</dbReference>
<dbReference type="FunFam" id="3.30.565.10:FF:000010">
    <property type="entry name" value="Sensor histidine kinase RcsC"/>
    <property type="match status" value="1"/>
</dbReference>
<comment type="function">
    <text evidence="8">May play the central regulatory role in sporulation. It may be an element of the effector pathway responsible for the activation of sporulation genes in response to nutritional stress. Spo0A may act in concert with spo0H (a sigma factor) to control the expression of some genes that are critical to the sporulation process.</text>
</comment>
<dbReference type="SUPFAM" id="SSF63829">
    <property type="entry name" value="Calcium-dependent phosphotriesterase"/>
    <property type="match status" value="1"/>
</dbReference>
<dbReference type="InterPro" id="IPR013783">
    <property type="entry name" value="Ig-like_fold"/>
</dbReference>
<dbReference type="InterPro" id="IPR036641">
    <property type="entry name" value="HPT_dom_sf"/>
</dbReference>
<evidence type="ECO:0000259" key="13">
    <source>
        <dbReference type="PROSITE" id="PS50109"/>
    </source>
</evidence>
<dbReference type="SUPFAM" id="SSF52172">
    <property type="entry name" value="CheY-like"/>
    <property type="match status" value="1"/>
</dbReference>
<dbReference type="InterPro" id="IPR003661">
    <property type="entry name" value="HisK_dim/P_dom"/>
</dbReference>
<evidence type="ECO:0000259" key="14">
    <source>
        <dbReference type="PROSITE" id="PS50110"/>
    </source>
</evidence>
<dbReference type="Pfam" id="PF07494">
    <property type="entry name" value="Reg_prop"/>
    <property type="match status" value="3"/>
</dbReference>
<dbReference type="Proteomes" id="UP000473091">
    <property type="component" value="Unassembled WGS sequence"/>
</dbReference>
<reference evidence="16 17" key="2">
    <citation type="submission" date="2020-03" db="EMBL/GenBank/DDBJ databases">
        <title>Investigating the evolutionary divergence of the Butyrivibrio group.</title>
        <authorList>
            <person name="Skvortsov T."/>
            <person name="Santos F.G."/>
            <person name="Ting K.S."/>
            <person name="Creevey C.J."/>
        </authorList>
    </citation>
    <scope>NUCLEOTIDE SEQUENCE [LARGE SCALE GENOMIC DNA]</scope>
    <source>
        <strain evidence="16 17">MZ8</strain>
    </source>
</reference>
<dbReference type="RefSeq" id="WP_090486980.1">
    <property type="nucleotide sequence ID" value="NZ_VTVE01000001.1"/>
</dbReference>
<evidence type="ECO:0000313" key="17">
    <source>
        <dbReference type="Proteomes" id="UP000473091"/>
    </source>
</evidence>
<dbReference type="Gene3D" id="3.30.565.10">
    <property type="entry name" value="Histidine kinase-like ATPase, C-terminal domain"/>
    <property type="match status" value="1"/>
</dbReference>
<keyword evidence="6" id="KW-0808">Transferase</keyword>
<keyword evidence="6" id="KW-0418">Kinase</keyword>
<evidence type="ECO:0000256" key="2">
    <source>
        <dbReference type="ARBA" id="ARBA00006402"/>
    </source>
</evidence>
<evidence type="ECO:0000256" key="5">
    <source>
        <dbReference type="ARBA" id="ARBA00022553"/>
    </source>
</evidence>
<gene>
    <name evidence="16" type="ORF">F0Q01_05320</name>
</gene>
<dbReference type="InterPro" id="IPR004358">
    <property type="entry name" value="Sig_transdc_His_kin-like_C"/>
</dbReference>
<dbReference type="Pfam" id="PF02518">
    <property type="entry name" value="HATPase_c"/>
    <property type="match status" value="1"/>
</dbReference>
<evidence type="ECO:0000256" key="9">
    <source>
        <dbReference type="ARBA" id="ARBA00074306"/>
    </source>
</evidence>
<dbReference type="Pfam" id="PF00072">
    <property type="entry name" value="Response_reg"/>
    <property type="match status" value="1"/>
</dbReference>
<evidence type="ECO:0000256" key="1">
    <source>
        <dbReference type="ARBA" id="ARBA00000085"/>
    </source>
</evidence>
<dbReference type="Pfam" id="PF00512">
    <property type="entry name" value="HisKA"/>
    <property type="match status" value="1"/>
</dbReference>
<dbReference type="EC" id="2.7.13.3" evidence="3"/>
<feature type="coiled-coil region" evidence="12">
    <location>
        <begin position="798"/>
        <end position="825"/>
    </location>
</feature>
<reference evidence="16 17" key="1">
    <citation type="submission" date="2019-09" db="EMBL/GenBank/DDBJ databases">
        <authorList>
            <person name="Pidcock S.E."/>
            <person name="Huws S.A."/>
        </authorList>
    </citation>
    <scope>NUCLEOTIDE SEQUENCE [LARGE SCALE GENOMIC DNA]</scope>
    <source>
        <strain evidence="16 17">MZ8</strain>
    </source>
</reference>
<dbReference type="SUPFAM" id="SSF101898">
    <property type="entry name" value="NHL repeat"/>
    <property type="match status" value="1"/>
</dbReference>
<sequence length="1409" mass="156381">MKYRGISLAVIIVLIFSVGFLYASPTLSAQSVEDTGEKEVSQIALGGGYAASNQLEGFGYSAQLYDATNGLPTSDANYILGSRDGYIWIGGYSGIIKYDGSTFEHLDNSEGLTSGRGLFEDSKGRIWVGTNDNGVVVLDGNNRFHITYKEGLPSSSIRAFTEDSEGNIYVGTTDGVARVDSNMNVSIIDDKRINTERVLKLQCDANDVIYGFTQSGSAFAIHNDMVTNIFSGEDIGVGTITALLIDPHSVGKVYYGTRGNIIYYGNFGDNIKNLKQIDVSPTENIHCITYECGRVWASSLEVVGFIDGNDKYQILEDVPMNSAIEMLTSDYQGNLWFASSTQGVMKIVANNFSDFTRFTPVEGNVVNSTCIVDGLLYVGTNTGLYILDENKNLVENELTELIDDGRVRCITLDSKGNIWISTFISDVGLICYRNDGEIFVFNKDKGMPSDQVRCVVEREDGSVLAGTNDGVVEIRSRAVQKTYGADFGISNPVVLTVCEGDEGEIYAGTDGDGLYVISDYGVRRLDRETGLTSDVIMRIKKDPTRNVYWIVTSNSLEYMEDGIITPVSSFPNTNNYDIYFDESGDAWILSSYGIYNVKTEYLLDDDVKDYRLYSISNGLTYTPTSNSYSFLDDDGNIYMSGRKGVCKVNINHFFEDNVELKIGLGNIICDDELIYPDEYGNYVIPANAARVSINPSIIDYTTTNPMIKVYLEGAEDSGIISALNSLSPLEYTGLEYGEYTLHVQVLDSDVDMLLQENTFTIIKKPKVFELLLVRFLMISVVAALVGLIVWQIMAGNVIRRQYAQIQEAKEEAERANSAKSIFLANISHEIRTPINTIMGMDEMILREDSSDVPKHYFMSVLNYALDIKNASESLLGLINDLLDMSKIESGKMNLVEVEYDTVDFLRGIVSMIRVRGNEKDLNFDVNIDANLPTRLFGDGGKIKQIILNLLTNAVKYTEQGGFSLNLFVEEIDGDTCKLKFSVKDTGMGVKEEDIDKLFTAYERLDETKNTGIQGTGLGLNISARFAELMSGKLWCESVYGSGSEFFFTVDQKIIDAKPIGIFKEEVEENMGPYVPQFIAPDAEVLVVDDNPMNLNVIKGLLKATRMFVTTASSGEECLEKIKFGSFNVVLLDHMMPGMDGIETLARIRETNPDLPVYALTANSTAGEDFYKSKGFNGYLSKPIDSLTLEKTILKHLPENIVMKPTAEDAVIDVEEIPAEMDWIYQVEGINVDEGIKASGGISAFIFSLKLFLDTIDDNSNTIEKAYTTEDYKLYTIKVHALKTSFRMIGATELSAFAESLEAAGNNNDIELIEKSTSKLLAEYRGFKEKLARLEESTDSEDKPEINPEDIADAYSALKEVVPQMDYDAVEMIIKNLKEYKLPADDKEKVGKLEKLLKSFDWDEMENLLN</sequence>
<dbReference type="InterPro" id="IPR008207">
    <property type="entry name" value="Sig_transdc_His_kin_Hpt_dom"/>
</dbReference>
<dbReference type="Gene3D" id="1.10.287.130">
    <property type="match status" value="1"/>
</dbReference>
<dbReference type="Pfam" id="PF01627">
    <property type="entry name" value="Hpt"/>
    <property type="match status" value="1"/>
</dbReference>
<evidence type="ECO:0000313" key="16">
    <source>
        <dbReference type="EMBL" id="NEX01304.1"/>
    </source>
</evidence>